<dbReference type="Pfam" id="PF07715">
    <property type="entry name" value="Plug"/>
    <property type="match status" value="1"/>
</dbReference>
<reference evidence="4" key="1">
    <citation type="submission" date="2019-05" db="EMBL/GenBank/DDBJ databases">
        <authorList>
            <consortium name="Pathogen Informatics"/>
        </authorList>
    </citation>
    <scope>NUCLEOTIDE SEQUENCE [LARGE SCALE GENOMIC DNA]</scope>
    <source>
        <strain evidence="4">NCTC12965</strain>
    </source>
</reference>
<feature type="domain" description="TonB-dependent receptor plug" evidence="3">
    <location>
        <begin position="12"/>
        <end position="83"/>
    </location>
</feature>
<dbReference type="PANTHER" id="PTHR30069">
    <property type="entry name" value="TONB-DEPENDENT OUTER MEMBRANE RECEPTOR"/>
    <property type="match status" value="1"/>
</dbReference>
<evidence type="ECO:0000256" key="1">
    <source>
        <dbReference type="ARBA" id="ARBA00022729"/>
    </source>
</evidence>
<keyword evidence="2" id="KW-0472">Membrane</keyword>
<name>A0A4V6KLS9_SERFO</name>
<gene>
    <name evidence="4" type="primary">cirA_2</name>
    <name evidence="4" type="ORF">NCTC12965_01935</name>
</gene>
<keyword evidence="2" id="KW-0813">Transport</keyword>
<dbReference type="InterPro" id="IPR012910">
    <property type="entry name" value="Plug_dom"/>
</dbReference>
<evidence type="ECO:0000256" key="2">
    <source>
        <dbReference type="PROSITE-ProRule" id="PRU01360"/>
    </source>
</evidence>
<organism evidence="4">
    <name type="scientific">Serratia fonticola</name>
    <dbReference type="NCBI Taxonomy" id="47917"/>
    <lineage>
        <taxon>Bacteria</taxon>
        <taxon>Pseudomonadati</taxon>
        <taxon>Pseudomonadota</taxon>
        <taxon>Gammaproteobacteria</taxon>
        <taxon>Enterobacterales</taxon>
        <taxon>Yersiniaceae</taxon>
        <taxon>Serratia</taxon>
    </lineage>
</organism>
<dbReference type="InterPro" id="IPR039426">
    <property type="entry name" value="TonB-dep_rcpt-like"/>
</dbReference>
<dbReference type="EMBL" id="CABEEZ010000034">
    <property type="protein sequence ID" value="VTR24178.1"/>
    <property type="molecule type" value="Genomic_DNA"/>
</dbReference>
<keyword evidence="4" id="KW-0675">Receptor</keyword>
<comment type="subcellular location">
    <subcellularLocation>
        <location evidence="2">Cell outer membrane</location>
        <topology evidence="2">Multi-pass membrane protein</topology>
    </subcellularLocation>
</comment>
<dbReference type="GO" id="GO:0015344">
    <property type="term" value="F:siderophore uptake transmembrane transporter activity"/>
    <property type="evidence" value="ECO:0007669"/>
    <property type="project" value="TreeGrafter"/>
</dbReference>
<accession>A0A4V6KLS9</accession>
<dbReference type="PANTHER" id="PTHR30069:SF53">
    <property type="entry name" value="COLICIN I RECEPTOR-RELATED"/>
    <property type="match status" value="1"/>
</dbReference>
<sequence length="121" mass="13088">MVVTASGFQQRIQDSPATISVIPRQQLETRAYRDVTDALKDVPGVVVTGGASSSDISIRGMSSKYTLILIDGKRVDTRGTRPNSDNAGIEQVGCRHCRLLNALKWYAGQCLHSMAPTPWAG</sequence>
<comment type="similarity">
    <text evidence="2">Belongs to the TonB-dependent receptor family.</text>
</comment>
<dbReference type="SUPFAM" id="SSF56935">
    <property type="entry name" value="Porins"/>
    <property type="match status" value="1"/>
</dbReference>
<dbReference type="Gene3D" id="2.170.130.10">
    <property type="entry name" value="TonB-dependent receptor, plug domain"/>
    <property type="match status" value="1"/>
</dbReference>
<dbReference type="AlphaFoldDB" id="A0A4V6KLS9"/>
<keyword evidence="2" id="KW-1134">Transmembrane beta strand</keyword>
<protein>
    <submittedName>
        <fullName evidence="4">Colicin I receptor</fullName>
    </submittedName>
</protein>
<dbReference type="InterPro" id="IPR037066">
    <property type="entry name" value="Plug_dom_sf"/>
</dbReference>
<keyword evidence="1" id="KW-0732">Signal</keyword>
<dbReference type="GO" id="GO:0044718">
    <property type="term" value="P:siderophore transmembrane transport"/>
    <property type="evidence" value="ECO:0007669"/>
    <property type="project" value="TreeGrafter"/>
</dbReference>
<keyword evidence="2" id="KW-0812">Transmembrane</keyword>
<keyword evidence="2" id="KW-0998">Cell outer membrane</keyword>
<dbReference type="PROSITE" id="PS52016">
    <property type="entry name" value="TONB_DEPENDENT_REC_3"/>
    <property type="match status" value="1"/>
</dbReference>
<evidence type="ECO:0000313" key="4">
    <source>
        <dbReference type="EMBL" id="VTR24178.1"/>
    </source>
</evidence>
<evidence type="ECO:0000259" key="3">
    <source>
        <dbReference type="Pfam" id="PF07715"/>
    </source>
</evidence>
<proteinExistence type="inferred from homology"/>
<dbReference type="GO" id="GO:0009279">
    <property type="term" value="C:cell outer membrane"/>
    <property type="evidence" value="ECO:0007669"/>
    <property type="project" value="UniProtKB-SubCell"/>
</dbReference>